<dbReference type="AlphaFoldDB" id="A0A2B0MLW9"/>
<dbReference type="InterPro" id="IPR013972">
    <property type="entry name" value="YcbB"/>
</dbReference>
<accession>A0A2B0MLW9</accession>
<dbReference type="PANTHER" id="PTHR43228">
    <property type="entry name" value="TWO-COMPONENT RESPONSE REGULATOR"/>
    <property type="match status" value="1"/>
</dbReference>
<dbReference type="Gene3D" id="3.40.50.2300">
    <property type="match status" value="1"/>
</dbReference>
<sequence>MFYYIVDDDEVFRSMLSQIIEDEDLGEVVGEAEDGACIEVGQLNFKKVDVLFIDLLMPIRDGIETVRHILPAFTGKVIMISQVESKQLIGEAYSLGVEYYITKPLNKIEVVSVVRKVIERIRLERSIQDIQKSLNNVFQWEQPQVRNEPVQEEKKIADSGRYLLSELGIAGENGSKDLLSMLEYLLGQEKEKTFEYGFPVLKDIFQHITVKKLGESALEVEIDKERKASEQRVRRAIYQSLNHLASLGLTDFSNPKFESYAPKFFDFTIVRKRMTELTKEEITTSGHTRINTKKFIQVLYFEAKRLMELE</sequence>
<keyword evidence="1" id="KW-0597">Phosphoprotein</keyword>
<evidence type="ECO:0000256" key="1">
    <source>
        <dbReference type="PROSITE-ProRule" id="PRU00169"/>
    </source>
</evidence>
<comment type="caution">
    <text evidence="3">The sequence shown here is derived from an EMBL/GenBank/DDBJ whole genome shotgun (WGS) entry which is preliminary data.</text>
</comment>
<evidence type="ECO:0000313" key="4">
    <source>
        <dbReference type="Proteomes" id="UP000242656"/>
    </source>
</evidence>
<dbReference type="PANTHER" id="PTHR43228:SF8">
    <property type="entry name" value="TRANSCRIPTIONAL REGULATORY PROTEIN GLNL"/>
    <property type="match status" value="1"/>
</dbReference>
<dbReference type="Pfam" id="PF00072">
    <property type="entry name" value="Response_reg"/>
    <property type="match status" value="1"/>
</dbReference>
<reference evidence="3 4" key="1">
    <citation type="submission" date="2017-09" db="EMBL/GenBank/DDBJ databases">
        <title>Large-scale bioinformatics analysis of Bacillus genomes uncovers conserved roles of natural products in bacterial physiology.</title>
        <authorList>
            <consortium name="Agbiome Team Llc"/>
            <person name="Bleich R.M."/>
            <person name="Grubbs K.J."/>
            <person name="Santa Maria K.C."/>
            <person name="Allen S.E."/>
            <person name="Farag S."/>
            <person name="Shank E.A."/>
            <person name="Bowers A."/>
        </authorList>
    </citation>
    <scope>NUCLEOTIDE SEQUENCE [LARGE SCALE GENOMIC DNA]</scope>
    <source>
        <strain evidence="3 4">AFS083043</strain>
    </source>
</reference>
<dbReference type="Proteomes" id="UP000242656">
    <property type="component" value="Unassembled WGS sequence"/>
</dbReference>
<evidence type="ECO:0000259" key="2">
    <source>
        <dbReference type="PROSITE" id="PS50110"/>
    </source>
</evidence>
<protein>
    <submittedName>
        <fullName evidence="3">Transcriptional regulator</fullName>
    </submittedName>
</protein>
<dbReference type="InterPro" id="IPR011006">
    <property type="entry name" value="CheY-like_superfamily"/>
</dbReference>
<dbReference type="GO" id="GO:0000160">
    <property type="term" value="P:phosphorelay signal transduction system"/>
    <property type="evidence" value="ECO:0007669"/>
    <property type="project" value="InterPro"/>
</dbReference>
<dbReference type="RefSeq" id="WP_098490529.1">
    <property type="nucleotide sequence ID" value="NZ_NUWN01000028.1"/>
</dbReference>
<gene>
    <name evidence="3" type="ORF">COI93_09215</name>
</gene>
<dbReference type="InterPro" id="IPR052048">
    <property type="entry name" value="ST_Response_Regulator"/>
</dbReference>
<dbReference type="SMART" id="SM00448">
    <property type="entry name" value="REC"/>
    <property type="match status" value="1"/>
</dbReference>
<dbReference type="EMBL" id="NUWN01000028">
    <property type="protein sequence ID" value="PFK43924.1"/>
    <property type="molecule type" value="Genomic_DNA"/>
</dbReference>
<organism evidence="3 4">
    <name type="scientific">Bacillus cereus</name>
    <dbReference type="NCBI Taxonomy" id="1396"/>
    <lineage>
        <taxon>Bacteria</taxon>
        <taxon>Bacillati</taxon>
        <taxon>Bacillota</taxon>
        <taxon>Bacilli</taxon>
        <taxon>Bacillales</taxon>
        <taxon>Bacillaceae</taxon>
        <taxon>Bacillus</taxon>
        <taxon>Bacillus cereus group</taxon>
    </lineage>
</organism>
<dbReference type="SUPFAM" id="SSF52172">
    <property type="entry name" value="CheY-like"/>
    <property type="match status" value="1"/>
</dbReference>
<dbReference type="PROSITE" id="PS50110">
    <property type="entry name" value="RESPONSE_REGULATORY"/>
    <property type="match status" value="1"/>
</dbReference>
<feature type="modified residue" description="4-aspartylphosphate" evidence="1">
    <location>
        <position position="54"/>
    </location>
</feature>
<feature type="domain" description="Response regulatory" evidence="2">
    <location>
        <begin position="2"/>
        <end position="118"/>
    </location>
</feature>
<name>A0A2B0MLW9_BACCE</name>
<dbReference type="Pfam" id="PF08664">
    <property type="entry name" value="YcbB"/>
    <property type="match status" value="1"/>
</dbReference>
<dbReference type="InterPro" id="IPR001789">
    <property type="entry name" value="Sig_transdc_resp-reg_receiver"/>
</dbReference>
<proteinExistence type="predicted"/>
<evidence type="ECO:0000313" key="3">
    <source>
        <dbReference type="EMBL" id="PFK43924.1"/>
    </source>
</evidence>